<sequence>MAGISETCSMCGTGFEVQFRYQMEERDGGFSFFCSQKCLEKSQIGSESGSMATCDACAKRFTPALVSQVLYVSGKRRYACGLECRGQLIREANGVRLGEIAAGAQESSTARRREGLGHEDEGGEGHDHSLEEPADAAFFSVTPPSSVGGAMAGAPRSNSGEVTVPIAGGAPRATPASNALLSGEARRPSGSPQTSPPATPATAVGQASRSKASDPQGRQAGAVAVPVVPQGTSKRGAAAGPVSAPVSQAVPRYLAVFNHKGGTGKTTTAVSVAAGLANKGKKVLLVDTDAQGNVSVSLGANAERSLYHVLVMGLRVADATKTVRPNLDLLPSNETLAAAELYLAGRQNRDRVLADRLGAAAVGYDYVVLDCSPSLSLMNQNALVFADSVLVPVACDYLSLVGVRQVIKTVKNVNALLHHPVQIWGVLPTFFDGRAKIAREAVSTLQQHFGERCLPPIRQAIKVKEAPAQGQTIFEYASGTSAADDYLTVVERIIESREKGQAGSEAASARAAGATRGTSGGRTGAAVAGA</sequence>
<dbReference type="Pfam" id="PF13614">
    <property type="entry name" value="AAA_31"/>
    <property type="match status" value="1"/>
</dbReference>
<evidence type="ECO:0000313" key="3">
    <source>
        <dbReference type="EMBL" id="EYF00868.1"/>
    </source>
</evidence>
<evidence type="ECO:0000313" key="4">
    <source>
        <dbReference type="Proteomes" id="UP000019678"/>
    </source>
</evidence>
<gene>
    <name evidence="3" type="ORF">CAP_8957</name>
</gene>
<dbReference type="SUPFAM" id="SSF52540">
    <property type="entry name" value="P-loop containing nucleoside triphosphate hydrolases"/>
    <property type="match status" value="1"/>
</dbReference>
<evidence type="ECO:0000259" key="2">
    <source>
        <dbReference type="Pfam" id="PF13614"/>
    </source>
</evidence>
<feature type="domain" description="AAA" evidence="2">
    <location>
        <begin position="253"/>
        <end position="419"/>
    </location>
</feature>
<feature type="compositionally biased region" description="Low complexity" evidence="1">
    <location>
        <begin position="502"/>
        <end position="517"/>
    </location>
</feature>
<dbReference type="CDD" id="cd02042">
    <property type="entry name" value="ParAB_family"/>
    <property type="match status" value="1"/>
</dbReference>
<name>A0A017SV48_9BACT</name>
<dbReference type="AlphaFoldDB" id="A0A017SV48"/>
<dbReference type="Gene3D" id="3.40.50.300">
    <property type="entry name" value="P-loop containing nucleotide triphosphate hydrolases"/>
    <property type="match status" value="1"/>
</dbReference>
<feature type="compositionally biased region" description="Basic and acidic residues" evidence="1">
    <location>
        <begin position="109"/>
        <end position="131"/>
    </location>
</feature>
<organism evidence="3 4">
    <name type="scientific">Chondromyces apiculatus DSM 436</name>
    <dbReference type="NCBI Taxonomy" id="1192034"/>
    <lineage>
        <taxon>Bacteria</taxon>
        <taxon>Pseudomonadati</taxon>
        <taxon>Myxococcota</taxon>
        <taxon>Polyangia</taxon>
        <taxon>Polyangiales</taxon>
        <taxon>Polyangiaceae</taxon>
        <taxon>Chondromyces</taxon>
    </lineage>
</organism>
<accession>A0A017SV48</accession>
<reference evidence="3 4" key="1">
    <citation type="submission" date="2013-05" db="EMBL/GenBank/DDBJ databases">
        <title>Genome assembly of Chondromyces apiculatus DSM 436.</title>
        <authorList>
            <person name="Sharma G."/>
            <person name="Khatri I."/>
            <person name="Kaur C."/>
            <person name="Mayilraj S."/>
            <person name="Subramanian S."/>
        </authorList>
    </citation>
    <scope>NUCLEOTIDE SEQUENCE [LARGE SCALE GENOMIC DNA]</scope>
    <source>
        <strain evidence="3 4">DSM 436</strain>
    </source>
</reference>
<dbReference type="InterPro" id="IPR027417">
    <property type="entry name" value="P-loop_NTPase"/>
</dbReference>
<evidence type="ECO:0000256" key="1">
    <source>
        <dbReference type="SAM" id="MobiDB-lite"/>
    </source>
</evidence>
<feature type="region of interest" description="Disordered" evidence="1">
    <location>
        <begin position="500"/>
        <end position="530"/>
    </location>
</feature>
<comment type="caution">
    <text evidence="3">The sequence shown here is derived from an EMBL/GenBank/DDBJ whole genome shotgun (WGS) entry which is preliminary data.</text>
</comment>
<proteinExistence type="predicted"/>
<dbReference type="FunFam" id="3.40.50.300:FF:000285">
    <property type="entry name" value="Sporulation initiation inhibitor Soj"/>
    <property type="match status" value="1"/>
</dbReference>
<dbReference type="InterPro" id="IPR025669">
    <property type="entry name" value="AAA_dom"/>
</dbReference>
<dbReference type="PANTHER" id="PTHR13696">
    <property type="entry name" value="P-LOOP CONTAINING NUCLEOSIDE TRIPHOSPHATE HYDROLASE"/>
    <property type="match status" value="1"/>
</dbReference>
<dbReference type="eggNOG" id="COG1192">
    <property type="taxonomic scope" value="Bacteria"/>
</dbReference>
<dbReference type="EMBL" id="ASRX01000096">
    <property type="protein sequence ID" value="EYF00868.1"/>
    <property type="molecule type" value="Genomic_DNA"/>
</dbReference>
<dbReference type="PANTHER" id="PTHR13696:SF52">
    <property type="entry name" value="PARA FAMILY PROTEIN CT_582"/>
    <property type="match status" value="1"/>
</dbReference>
<protein>
    <submittedName>
        <fullName evidence="3">Chromosome (Plasmid) partitioning protein ParA / Sporulation initiation inhibitor protein Soj</fullName>
    </submittedName>
</protein>
<feature type="region of interest" description="Disordered" evidence="1">
    <location>
        <begin position="104"/>
        <end position="221"/>
    </location>
</feature>
<keyword evidence="4" id="KW-1185">Reference proteome</keyword>
<dbReference type="InterPro" id="IPR050678">
    <property type="entry name" value="DNA_Partitioning_ATPase"/>
</dbReference>
<dbReference type="STRING" id="1192034.CAP_8957"/>
<dbReference type="Proteomes" id="UP000019678">
    <property type="component" value="Unassembled WGS sequence"/>
</dbReference>